<sequence>MEMRLPSWNHLVLALTVIVYLCLFFLIPWRFQTNDDVIIMWLVSGAYTGVSETYAVFIHPYLSWSLAQIYDAYPQFNWYGLSWYITISISVVLVLNRILSDIASPKWKAFWASFIFLLGFHFCLFPQFTLVAGLAGYSGMYCLSGNRRNYLEKGISIILIVTGVMIRWESVALVMIGWVWSSFIFSIDNRKVLFQNLLLVVAIFLTLLGLKLDYEQRFVEQDFLAFNKARAGVIDHPVFVESIRNEEISRESDWFYYGRWMFEELPIDIERLKSKKIELDKQLYTWKELKNGLQRIIRVQLTELFKSMMILILFFGVIRSSWKLDRKLLYLVVWLIFYLIFNHYNLLLGRVNLLFFLVFLFPILKKPETEKPSKFIIPSVLVLWTFLGIHAFNFWKEALGREKINKEFYFLFEKKEENSPLFLEGFFEYNYMESFNKLEPVPALTYGWISNSPFQRKAFELRGFENLNELESYSLIAFQFPEPLVFPDYIQRLGSKYEVKSEFELENLRILNFLKVR</sequence>
<reference evidence="3" key="1">
    <citation type="submission" date="2016-12" db="EMBL/GenBank/DDBJ databases">
        <authorList>
            <person name="Varghese N."/>
            <person name="Submissions S."/>
        </authorList>
    </citation>
    <scope>NUCLEOTIDE SEQUENCE [LARGE SCALE GENOMIC DNA]</scope>
    <source>
        <strain evidence="3">DSM 25035</strain>
    </source>
</reference>
<keyword evidence="1" id="KW-1133">Transmembrane helix</keyword>
<evidence type="ECO:0000313" key="2">
    <source>
        <dbReference type="EMBL" id="SHO64582.1"/>
    </source>
</evidence>
<feature type="transmembrane region" description="Helical" evidence="1">
    <location>
        <begin position="375"/>
        <end position="395"/>
    </location>
</feature>
<dbReference type="AlphaFoldDB" id="A0A1M7ZIC9"/>
<dbReference type="EMBL" id="FRXN01000005">
    <property type="protein sequence ID" value="SHO64582.1"/>
    <property type="molecule type" value="Genomic_DNA"/>
</dbReference>
<keyword evidence="1" id="KW-0812">Transmembrane</keyword>
<evidence type="ECO:0000313" key="3">
    <source>
        <dbReference type="Proteomes" id="UP000184609"/>
    </source>
</evidence>
<feature type="transmembrane region" description="Helical" evidence="1">
    <location>
        <begin position="12"/>
        <end position="31"/>
    </location>
</feature>
<protein>
    <recommendedName>
        <fullName evidence="4">Dolichyl-phosphate-mannose-protein mannosyltransferase</fullName>
    </recommendedName>
</protein>
<evidence type="ECO:0008006" key="4">
    <source>
        <dbReference type="Google" id="ProtNLM"/>
    </source>
</evidence>
<feature type="transmembrane region" description="Helical" evidence="1">
    <location>
        <begin position="157"/>
        <end position="180"/>
    </location>
</feature>
<feature type="transmembrane region" description="Helical" evidence="1">
    <location>
        <begin position="334"/>
        <end position="363"/>
    </location>
</feature>
<feature type="transmembrane region" description="Helical" evidence="1">
    <location>
        <begin position="37"/>
        <end position="57"/>
    </location>
</feature>
<accession>A0A1M7ZIC9</accession>
<feature type="transmembrane region" description="Helical" evidence="1">
    <location>
        <begin position="192"/>
        <end position="210"/>
    </location>
</feature>
<proteinExistence type="predicted"/>
<feature type="transmembrane region" description="Helical" evidence="1">
    <location>
        <begin position="304"/>
        <end position="322"/>
    </location>
</feature>
<name>A0A1M7ZIC9_9BACT</name>
<dbReference type="RefSeq" id="WP_170865153.1">
    <property type="nucleotide sequence ID" value="NZ_SORH01000005.1"/>
</dbReference>
<organism evidence="2 3">
    <name type="scientific">Algoriphagus zhangzhouensis</name>
    <dbReference type="NCBI Taxonomy" id="1073327"/>
    <lineage>
        <taxon>Bacteria</taxon>
        <taxon>Pseudomonadati</taxon>
        <taxon>Bacteroidota</taxon>
        <taxon>Cytophagia</taxon>
        <taxon>Cytophagales</taxon>
        <taxon>Cyclobacteriaceae</taxon>
        <taxon>Algoriphagus</taxon>
    </lineage>
</organism>
<dbReference type="STRING" id="1073327.SAMN04488108_3548"/>
<keyword evidence="1" id="KW-0472">Membrane</keyword>
<feature type="transmembrane region" description="Helical" evidence="1">
    <location>
        <begin position="111"/>
        <end position="137"/>
    </location>
</feature>
<dbReference type="Proteomes" id="UP000184609">
    <property type="component" value="Unassembled WGS sequence"/>
</dbReference>
<gene>
    <name evidence="2" type="ORF">SAMN04488108_3548</name>
</gene>
<evidence type="ECO:0000256" key="1">
    <source>
        <dbReference type="SAM" id="Phobius"/>
    </source>
</evidence>
<keyword evidence="3" id="KW-1185">Reference proteome</keyword>
<feature type="transmembrane region" description="Helical" evidence="1">
    <location>
        <begin position="78"/>
        <end position="99"/>
    </location>
</feature>